<dbReference type="RefSeq" id="WP_065122472.1">
    <property type="nucleotide sequence ID" value="NZ_LZKQ01000233.1"/>
</dbReference>
<dbReference type="EMBL" id="LZKQ01000233">
    <property type="protein sequence ID" value="OBI78974.1"/>
    <property type="molecule type" value="Genomic_DNA"/>
</dbReference>
<dbReference type="Gene3D" id="1.10.357.10">
    <property type="entry name" value="Tetracycline Repressor, domain 2"/>
    <property type="match status" value="1"/>
</dbReference>
<sequence>MPSVTRNPQAKRQERRQDMERRLLDATERLMREGASFTELSVDRLATAAGISRATFYIYFEDKGHLLRCLAVQVFTDLADDGERWWGVAGRHDPADVQAAMAGIVTSYRRHEPVLTALNEMAAYDPTTAATYREILTAISRRLTRVIVDGQADGAIRRELPADITASALTWMVERACQQNLPTHPNEADPEYDELLAATLAEIVWGALYLKPAHS</sequence>
<dbReference type="OrthoDB" id="7186647at2"/>
<dbReference type="PROSITE" id="PS01081">
    <property type="entry name" value="HTH_TETR_1"/>
    <property type="match status" value="1"/>
</dbReference>
<evidence type="ECO:0000256" key="4">
    <source>
        <dbReference type="PROSITE-ProRule" id="PRU00335"/>
    </source>
</evidence>
<dbReference type="eggNOG" id="COG1309">
    <property type="taxonomic scope" value="Bacteria"/>
</dbReference>
<evidence type="ECO:0000256" key="3">
    <source>
        <dbReference type="ARBA" id="ARBA00023163"/>
    </source>
</evidence>
<reference evidence="6 7" key="1">
    <citation type="submission" date="2016-06" db="EMBL/GenBank/DDBJ databases">
        <authorList>
            <person name="Kjaerup R.B."/>
            <person name="Dalgaard T.S."/>
            <person name="Juul-Madsen H.R."/>
        </authorList>
    </citation>
    <scope>NUCLEOTIDE SEQUENCE [LARGE SCALE GENOMIC DNA]</scope>
    <source>
        <strain evidence="6 7">1081914.2</strain>
    </source>
</reference>
<dbReference type="GO" id="GO:0003700">
    <property type="term" value="F:DNA-binding transcription factor activity"/>
    <property type="evidence" value="ECO:0007669"/>
    <property type="project" value="TreeGrafter"/>
</dbReference>
<proteinExistence type="predicted"/>
<dbReference type="InterPro" id="IPR049397">
    <property type="entry name" value="EthR_C"/>
</dbReference>
<dbReference type="InterPro" id="IPR001647">
    <property type="entry name" value="HTH_TetR"/>
</dbReference>
<keyword evidence="2 4" id="KW-0238">DNA-binding</keyword>
<evidence type="ECO:0000259" key="5">
    <source>
        <dbReference type="PROSITE" id="PS50977"/>
    </source>
</evidence>
<dbReference type="Proteomes" id="UP000093795">
    <property type="component" value="Unassembled WGS sequence"/>
</dbReference>
<dbReference type="AlphaFoldDB" id="A0A1A3BVN5"/>
<evidence type="ECO:0000313" key="6">
    <source>
        <dbReference type="EMBL" id="OBI78974.1"/>
    </source>
</evidence>
<dbReference type="GO" id="GO:0000976">
    <property type="term" value="F:transcription cis-regulatory region binding"/>
    <property type="evidence" value="ECO:0007669"/>
    <property type="project" value="TreeGrafter"/>
</dbReference>
<keyword evidence="1" id="KW-0805">Transcription regulation</keyword>
<dbReference type="PROSITE" id="PS50977">
    <property type="entry name" value="HTH_TETR_2"/>
    <property type="match status" value="1"/>
</dbReference>
<dbReference type="InterPro" id="IPR023772">
    <property type="entry name" value="DNA-bd_HTH_TetR-type_CS"/>
</dbReference>
<name>A0A1A3BVN5_MYCAS</name>
<organism evidence="6 7">
    <name type="scientific">Mycobacterium asiaticum</name>
    <dbReference type="NCBI Taxonomy" id="1790"/>
    <lineage>
        <taxon>Bacteria</taxon>
        <taxon>Bacillati</taxon>
        <taxon>Actinomycetota</taxon>
        <taxon>Actinomycetes</taxon>
        <taxon>Mycobacteriales</taxon>
        <taxon>Mycobacteriaceae</taxon>
        <taxon>Mycobacterium</taxon>
    </lineage>
</organism>
<dbReference type="PANTHER" id="PTHR30055:SF238">
    <property type="entry name" value="MYCOFACTOCIN BIOSYNTHESIS TRANSCRIPTIONAL REGULATOR MFTR-RELATED"/>
    <property type="match status" value="1"/>
</dbReference>
<accession>A0A1A3BVN5</accession>
<evidence type="ECO:0000313" key="7">
    <source>
        <dbReference type="Proteomes" id="UP000093795"/>
    </source>
</evidence>
<feature type="domain" description="HTH tetR-type" evidence="5">
    <location>
        <begin position="17"/>
        <end position="78"/>
    </location>
</feature>
<dbReference type="InterPro" id="IPR050109">
    <property type="entry name" value="HTH-type_TetR-like_transc_reg"/>
</dbReference>
<keyword evidence="3" id="KW-0804">Transcription</keyword>
<dbReference type="Pfam" id="PF00440">
    <property type="entry name" value="TetR_N"/>
    <property type="match status" value="1"/>
</dbReference>
<dbReference type="STRING" id="1790.A5645_13805"/>
<comment type="caution">
    <text evidence="6">The sequence shown here is derived from an EMBL/GenBank/DDBJ whole genome shotgun (WGS) entry which is preliminary data.</text>
</comment>
<dbReference type="Gene3D" id="1.10.10.60">
    <property type="entry name" value="Homeodomain-like"/>
    <property type="match status" value="1"/>
</dbReference>
<gene>
    <name evidence="6" type="ORF">A9X01_26835</name>
</gene>
<dbReference type="Pfam" id="PF21313">
    <property type="entry name" value="EthR_C"/>
    <property type="match status" value="1"/>
</dbReference>
<evidence type="ECO:0000256" key="2">
    <source>
        <dbReference type="ARBA" id="ARBA00023125"/>
    </source>
</evidence>
<dbReference type="PANTHER" id="PTHR30055">
    <property type="entry name" value="HTH-TYPE TRANSCRIPTIONAL REGULATOR RUTR"/>
    <property type="match status" value="1"/>
</dbReference>
<protein>
    <submittedName>
        <fullName evidence="6">TetR family transcriptional regulator</fullName>
    </submittedName>
</protein>
<dbReference type="InterPro" id="IPR009057">
    <property type="entry name" value="Homeodomain-like_sf"/>
</dbReference>
<dbReference type="InterPro" id="IPR036271">
    <property type="entry name" value="Tet_transcr_reg_TetR-rel_C_sf"/>
</dbReference>
<dbReference type="SUPFAM" id="SSF46689">
    <property type="entry name" value="Homeodomain-like"/>
    <property type="match status" value="1"/>
</dbReference>
<feature type="DNA-binding region" description="H-T-H motif" evidence="4">
    <location>
        <begin position="41"/>
        <end position="60"/>
    </location>
</feature>
<dbReference type="SUPFAM" id="SSF48498">
    <property type="entry name" value="Tetracyclin repressor-like, C-terminal domain"/>
    <property type="match status" value="1"/>
</dbReference>
<evidence type="ECO:0000256" key="1">
    <source>
        <dbReference type="ARBA" id="ARBA00023015"/>
    </source>
</evidence>